<dbReference type="InterPro" id="IPR011990">
    <property type="entry name" value="TPR-like_helical_dom_sf"/>
</dbReference>
<dbReference type="InterPro" id="IPR041662">
    <property type="entry name" value="SusD-like_2"/>
</dbReference>
<name>E0NUU7_9BACT</name>
<dbReference type="EMBL" id="AEEI01000054">
    <property type="protein sequence ID" value="EFM01102.1"/>
    <property type="molecule type" value="Genomic_DNA"/>
</dbReference>
<dbReference type="HOGENOM" id="CLU_025928_1_0_10"/>
<dbReference type="Proteomes" id="UP000004394">
    <property type="component" value="Unassembled WGS sequence"/>
</dbReference>
<dbReference type="PROSITE" id="PS51257">
    <property type="entry name" value="PROKAR_LIPOPROTEIN"/>
    <property type="match status" value="1"/>
</dbReference>
<dbReference type="STRING" id="862515.HMPREF0658_1952"/>
<evidence type="ECO:0008006" key="3">
    <source>
        <dbReference type="Google" id="ProtNLM"/>
    </source>
</evidence>
<evidence type="ECO:0000313" key="2">
    <source>
        <dbReference type="Proteomes" id="UP000004394"/>
    </source>
</evidence>
<dbReference type="eggNOG" id="COG0521">
    <property type="taxonomic scope" value="Bacteria"/>
</dbReference>
<dbReference type="Pfam" id="PF12771">
    <property type="entry name" value="SusD-like_2"/>
    <property type="match status" value="1"/>
</dbReference>
<proteinExistence type="predicted"/>
<dbReference type="Gene3D" id="1.25.40.390">
    <property type="match status" value="1"/>
</dbReference>
<dbReference type="AlphaFoldDB" id="E0NUU7"/>
<dbReference type="BioCyc" id="PMAR862515-HMP:GMOO-1980-MONOMER"/>
<gene>
    <name evidence="1" type="ORF">HMPREF0658_1952</name>
</gene>
<accession>E0NUU7</accession>
<protein>
    <recommendedName>
        <fullName evidence="3">SusD/RagB family nutrient-binding outer membrane lipoprotein</fullName>
    </recommendedName>
</protein>
<evidence type="ECO:0000313" key="1">
    <source>
        <dbReference type="EMBL" id="EFM01102.1"/>
    </source>
</evidence>
<organism evidence="1 2">
    <name type="scientific">Hoylesella marshii DSM 16973 = JCM 13450</name>
    <dbReference type="NCBI Taxonomy" id="862515"/>
    <lineage>
        <taxon>Bacteria</taxon>
        <taxon>Pseudomonadati</taxon>
        <taxon>Bacteroidota</taxon>
        <taxon>Bacteroidia</taxon>
        <taxon>Bacteroidales</taxon>
        <taxon>Prevotellaceae</taxon>
        <taxon>Hoylesella</taxon>
    </lineage>
</organism>
<dbReference type="OrthoDB" id="1387301at2"/>
<dbReference type="SUPFAM" id="SSF48452">
    <property type="entry name" value="TPR-like"/>
    <property type="match status" value="1"/>
</dbReference>
<sequence length="497" mass="55299">MKKNILLYATAGLLMLSSCDLDINEDPNYPKGKDVTPDLVLPAAENFIANALGDQMFTYAGFFAQYFEQRPEQNQYNTYAELHLDEGSNTLDRCYRNLFAGAMKDLLDITSRSNNAADKYICTILRVWSYQLFTDNVSDAPYTEALKGSSLPNPKWDDGKTVMEGVLSELDQAEAALGSASITLKDPLMEKNLSQWKGFANALRLRIYLRMIDGGIDAAGYTAKAKALVAANGFFTDDVKFDVYTNAEGQYSSWYGSIFRLKANNYVAAYPIVAYYQATSDPRISYALLQNKDNAYVGQLPGSKTRMKEWTGKTWKNDYVSEINTDAFADSPVYVFTQSELQFLIAEVQLRFNNDVAAAKTAYEAAVTADFASRGMAGKAAAFLTGPSVDFAAQATDADRLKLIYMQKWAAFFMRNHMEAWSEIRRTDVPAISGKTAQEIYTTPSSYTAGDMIIPAVNYIQAGGLAKRVPYPQNARRLNTNTPAAKLMSDRVFWDAH</sequence>
<comment type="caution">
    <text evidence="1">The sequence shown here is derived from an EMBL/GenBank/DDBJ whole genome shotgun (WGS) entry which is preliminary data.</text>
</comment>
<dbReference type="RefSeq" id="WP_006950303.1">
    <property type="nucleotide sequence ID" value="NZ_BAJI01000024.1"/>
</dbReference>
<keyword evidence="2" id="KW-1185">Reference proteome</keyword>
<reference evidence="1" key="1">
    <citation type="submission" date="2010-07" db="EMBL/GenBank/DDBJ databases">
        <authorList>
            <person name="Muzny D."/>
            <person name="Qin X."/>
            <person name="Deng J."/>
            <person name="Jiang H."/>
            <person name="Liu Y."/>
            <person name="Qu J."/>
            <person name="Song X.-Z."/>
            <person name="Zhang L."/>
            <person name="Thornton R."/>
            <person name="Coyle M."/>
            <person name="Francisco L."/>
            <person name="Jackson L."/>
            <person name="Javaid M."/>
            <person name="Korchina V."/>
            <person name="Kovar C."/>
            <person name="Mata R."/>
            <person name="Mathew T."/>
            <person name="Ngo R."/>
            <person name="Nguyen L."/>
            <person name="Nguyen N."/>
            <person name="Okwuonu G."/>
            <person name="Ongeri F."/>
            <person name="Pham C."/>
            <person name="Simmons D."/>
            <person name="Wilczek-Boney K."/>
            <person name="Hale W."/>
            <person name="Jakkamsetti A."/>
            <person name="Pham P."/>
            <person name="Ruth R."/>
            <person name="San Lucas F."/>
            <person name="Warren J."/>
            <person name="Zhang J."/>
            <person name="Zhao Z."/>
            <person name="Zhou C."/>
            <person name="Zhu D."/>
            <person name="Lee S."/>
            <person name="Bess C."/>
            <person name="Blankenburg K."/>
            <person name="Forbes L."/>
            <person name="Fu Q."/>
            <person name="Gubbala S."/>
            <person name="Hirani K."/>
            <person name="Jayaseelan J.C."/>
            <person name="Lara F."/>
            <person name="Munidasa M."/>
            <person name="Palculict T."/>
            <person name="Patil S."/>
            <person name="Pu L.-L."/>
            <person name="Saada N."/>
            <person name="Tang L."/>
            <person name="Weissenberger G."/>
            <person name="Zhu Y."/>
            <person name="Hemphill L."/>
            <person name="Shang Y."/>
            <person name="Youmans B."/>
            <person name="Ayvaz T."/>
            <person name="Ross M."/>
            <person name="Santibanez J."/>
            <person name="Aqrawi P."/>
            <person name="Gross S."/>
            <person name="Joshi V."/>
            <person name="Fowler G."/>
            <person name="Nazareth L."/>
            <person name="Reid J."/>
            <person name="Worley K."/>
            <person name="Petrosino J."/>
            <person name="Highlander S."/>
            <person name="Gibbs R."/>
        </authorList>
    </citation>
    <scope>NUCLEOTIDE SEQUENCE [LARGE SCALE GENOMIC DNA]</scope>
    <source>
        <strain evidence="1">DSM 16973</strain>
    </source>
</reference>